<reference evidence="2 3" key="1">
    <citation type="submission" date="2024-09" db="EMBL/GenBank/DDBJ databases">
        <authorList>
            <person name="Sun Q."/>
            <person name="Mori K."/>
        </authorList>
    </citation>
    <scope>NUCLEOTIDE SEQUENCE [LARGE SCALE GENOMIC DNA]</scope>
    <source>
        <strain evidence="2 3">CCM 7609</strain>
    </source>
</reference>
<protein>
    <submittedName>
        <fullName evidence="2">Uncharacterized protein</fullName>
    </submittedName>
</protein>
<evidence type="ECO:0000313" key="3">
    <source>
        <dbReference type="Proteomes" id="UP001589575"/>
    </source>
</evidence>
<evidence type="ECO:0000256" key="1">
    <source>
        <dbReference type="SAM" id="MobiDB-lite"/>
    </source>
</evidence>
<sequence length="101" mass="10492">MVPTTKSTSTDSPAKPHRALCAPSSAIPWLEVPAERPYYSMLFDRSSIGSRKTTVSAKSSSRIAGICGCRDVVPGSSTPRSRARLRAGGRSGGPGCRSGGP</sequence>
<keyword evidence="3" id="KW-1185">Reference proteome</keyword>
<evidence type="ECO:0000313" key="2">
    <source>
        <dbReference type="EMBL" id="MFB9072189.1"/>
    </source>
</evidence>
<comment type="caution">
    <text evidence="2">The sequence shown here is derived from an EMBL/GenBank/DDBJ whole genome shotgun (WGS) entry which is preliminary data.</text>
</comment>
<dbReference type="EMBL" id="JBHMFI010000001">
    <property type="protein sequence ID" value="MFB9072189.1"/>
    <property type="molecule type" value="Genomic_DNA"/>
</dbReference>
<proteinExistence type="predicted"/>
<feature type="region of interest" description="Disordered" evidence="1">
    <location>
        <begin position="75"/>
        <end position="101"/>
    </location>
</feature>
<gene>
    <name evidence="2" type="ORF">ACFFX0_13640</name>
</gene>
<name>A0ABV5FZS7_9MICC</name>
<dbReference type="Proteomes" id="UP001589575">
    <property type="component" value="Unassembled WGS sequence"/>
</dbReference>
<organism evidence="2 3">
    <name type="scientific">Citricoccus parietis</name>
    <dbReference type="NCBI Taxonomy" id="592307"/>
    <lineage>
        <taxon>Bacteria</taxon>
        <taxon>Bacillati</taxon>
        <taxon>Actinomycetota</taxon>
        <taxon>Actinomycetes</taxon>
        <taxon>Micrococcales</taxon>
        <taxon>Micrococcaceae</taxon>
        <taxon>Citricoccus</taxon>
    </lineage>
</organism>
<accession>A0ABV5FZS7</accession>
<feature type="compositionally biased region" description="Gly residues" evidence="1">
    <location>
        <begin position="89"/>
        <end position="101"/>
    </location>
</feature>